<dbReference type="Gene3D" id="3.30.40.10">
    <property type="entry name" value="Zinc/RING finger domain, C3HC4 (zinc finger)"/>
    <property type="match status" value="1"/>
</dbReference>
<evidence type="ECO:0000313" key="1">
    <source>
        <dbReference type="EMBL" id="KAK8886023.1"/>
    </source>
</evidence>
<dbReference type="InterPro" id="IPR013083">
    <property type="entry name" value="Znf_RING/FYVE/PHD"/>
</dbReference>
<sequence>MIEIPTFKTQVKCLSDAEFDSLSKIIRLLRVSEIRYIVQKFELPLKANKTKLISDLISLFNLLKKNEILCDIYDEINQLISNKDKMSIKNINIASHDPRFFSPPNPTFSQANPPYILGPFSVSPGNSCGKFSFIYIDNDSTLGFEKFINISFLFLEGVSHQFELEGNFNGFPIEVSIDDPCPQPVDITDLINLGPDSNNFVIKNIHSPKPMMICIREYEYNGIQNLMDQIIGHKTDIDKDDFYVYSKLCDHEGTFSLVNFLSGSMATGQFQCPICQKKINPFDLIILGPRI</sequence>
<name>A0ABR2K5D3_9EUKA</name>
<accession>A0ABR2K5D3</accession>
<reference evidence="1 2" key="1">
    <citation type="submission" date="2024-04" db="EMBL/GenBank/DDBJ databases">
        <title>Tritrichomonas musculus Genome.</title>
        <authorList>
            <person name="Alves-Ferreira E."/>
            <person name="Grigg M."/>
            <person name="Lorenzi H."/>
            <person name="Galac M."/>
        </authorList>
    </citation>
    <scope>NUCLEOTIDE SEQUENCE [LARGE SCALE GENOMIC DNA]</scope>
    <source>
        <strain evidence="1 2">EAF2021</strain>
    </source>
</reference>
<gene>
    <name evidence="1" type="ORF">M9Y10_041482</name>
</gene>
<dbReference type="EMBL" id="JAPFFF010000007">
    <property type="protein sequence ID" value="KAK8886023.1"/>
    <property type="molecule type" value="Genomic_DNA"/>
</dbReference>
<proteinExistence type="predicted"/>
<keyword evidence="2" id="KW-1185">Reference proteome</keyword>
<comment type="caution">
    <text evidence="1">The sequence shown here is derived from an EMBL/GenBank/DDBJ whole genome shotgun (WGS) entry which is preliminary data.</text>
</comment>
<evidence type="ECO:0008006" key="3">
    <source>
        <dbReference type="Google" id="ProtNLM"/>
    </source>
</evidence>
<dbReference type="Proteomes" id="UP001470230">
    <property type="component" value="Unassembled WGS sequence"/>
</dbReference>
<organism evidence="1 2">
    <name type="scientific">Tritrichomonas musculus</name>
    <dbReference type="NCBI Taxonomy" id="1915356"/>
    <lineage>
        <taxon>Eukaryota</taxon>
        <taxon>Metamonada</taxon>
        <taxon>Parabasalia</taxon>
        <taxon>Tritrichomonadida</taxon>
        <taxon>Tritrichomonadidae</taxon>
        <taxon>Tritrichomonas</taxon>
    </lineage>
</organism>
<protein>
    <recommendedName>
        <fullName evidence="3">MIZ zinc finger family protein</fullName>
    </recommendedName>
</protein>
<evidence type="ECO:0000313" key="2">
    <source>
        <dbReference type="Proteomes" id="UP001470230"/>
    </source>
</evidence>